<evidence type="ECO:0000259" key="2">
    <source>
        <dbReference type="Pfam" id="PF13568"/>
    </source>
</evidence>
<dbReference type="RefSeq" id="WP_135430736.1">
    <property type="nucleotide sequence ID" value="NZ_SRLA01000001.1"/>
</dbReference>
<proteinExistence type="predicted"/>
<dbReference type="Pfam" id="PF13568">
    <property type="entry name" value="OMP_b-brl_2"/>
    <property type="match status" value="1"/>
</dbReference>
<accession>A0A4Z0PBY2</accession>
<feature type="chain" id="PRO_5021296445" evidence="1">
    <location>
        <begin position="20"/>
        <end position="220"/>
    </location>
</feature>
<comment type="caution">
    <text evidence="3">The sequence shown here is derived from an EMBL/GenBank/DDBJ whole genome shotgun (WGS) entry which is preliminary data.</text>
</comment>
<organism evidence="3 4">
    <name type="scientific">Hymenobacter fodinae</name>
    <dbReference type="NCBI Taxonomy" id="2510796"/>
    <lineage>
        <taxon>Bacteria</taxon>
        <taxon>Pseudomonadati</taxon>
        <taxon>Bacteroidota</taxon>
        <taxon>Cytophagia</taxon>
        <taxon>Cytophagales</taxon>
        <taxon>Hymenobacteraceae</taxon>
        <taxon>Hymenobacter</taxon>
    </lineage>
</organism>
<protein>
    <submittedName>
        <fullName evidence="3">PorT family protein</fullName>
    </submittedName>
</protein>
<gene>
    <name evidence="3" type="ORF">EU556_02555</name>
</gene>
<dbReference type="AlphaFoldDB" id="A0A4Z0PBY2"/>
<dbReference type="EMBL" id="SRLA01000001">
    <property type="protein sequence ID" value="TGE09731.1"/>
    <property type="molecule type" value="Genomic_DNA"/>
</dbReference>
<dbReference type="InterPro" id="IPR025665">
    <property type="entry name" value="Beta-barrel_OMP_2"/>
</dbReference>
<evidence type="ECO:0000256" key="1">
    <source>
        <dbReference type="SAM" id="SignalP"/>
    </source>
</evidence>
<evidence type="ECO:0000313" key="3">
    <source>
        <dbReference type="EMBL" id="TGE09731.1"/>
    </source>
</evidence>
<reference evidence="3 4" key="1">
    <citation type="submission" date="2019-04" db="EMBL/GenBank/DDBJ databases">
        <authorList>
            <person name="Feng G."/>
            <person name="Zhang J."/>
            <person name="Zhu H."/>
        </authorList>
    </citation>
    <scope>NUCLEOTIDE SEQUENCE [LARGE SCALE GENOMIC DNA]</scope>
    <source>
        <strain evidence="3 4">92R-1</strain>
    </source>
</reference>
<name>A0A4Z0PBY2_9BACT</name>
<evidence type="ECO:0000313" key="4">
    <source>
        <dbReference type="Proteomes" id="UP000298337"/>
    </source>
</evidence>
<keyword evidence="4" id="KW-1185">Reference proteome</keyword>
<feature type="signal peptide" evidence="1">
    <location>
        <begin position="1"/>
        <end position="19"/>
    </location>
</feature>
<dbReference type="Proteomes" id="UP000298337">
    <property type="component" value="Unassembled WGS sequence"/>
</dbReference>
<keyword evidence="1" id="KW-0732">Signal</keyword>
<feature type="domain" description="Outer membrane protein beta-barrel" evidence="2">
    <location>
        <begin position="19"/>
        <end position="187"/>
    </location>
</feature>
<sequence>MKRILLLLAGLAVVGSAQAQLGLRGGLNTTLLNSKSNGTYGDVSANEYIGYQAGVFYAHKLTEHISLVPEVAFSRQTMQLRVDDYSIADAGYSARVRLNRSYLQVPIMLRATFGKFYLEAGPQAGFLVAAHEKGTEYIGTIAGTTERQIDRSAADRYRRIDVSLCAGLGMQLPAGFGVDLRSASGLIAFNRGNELAYASRDDLKNQVLQASITYLLKPKP</sequence>
<dbReference type="OrthoDB" id="1160354at2"/>